<keyword evidence="2" id="KW-1185">Reference proteome</keyword>
<evidence type="ECO:0000313" key="1">
    <source>
        <dbReference type="EMBL" id="KVI11661.1"/>
    </source>
</evidence>
<comment type="caution">
    <text evidence="1">The sequence shown here is derived from an EMBL/GenBank/DDBJ whole genome shotgun (WGS) entry which is preliminary data.</text>
</comment>
<reference evidence="1 2" key="1">
    <citation type="journal article" date="2016" name="Sci. Rep.">
        <title>The genome sequence of the outbreeding globe artichoke constructed de novo incorporating a phase-aware low-pass sequencing strategy of F1 progeny.</title>
        <authorList>
            <person name="Scaglione D."/>
            <person name="Reyes-Chin-Wo S."/>
            <person name="Acquadro A."/>
            <person name="Froenicke L."/>
            <person name="Portis E."/>
            <person name="Beitel C."/>
            <person name="Tirone M."/>
            <person name="Mauro R."/>
            <person name="Lo Monaco A."/>
            <person name="Mauromicale G."/>
            <person name="Faccioli P."/>
            <person name="Cattivelli L."/>
            <person name="Rieseberg L."/>
            <person name="Michelmore R."/>
            <person name="Lanteri S."/>
        </authorList>
    </citation>
    <scope>NUCLEOTIDE SEQUENCE [LARGE SCALE GENOMIC DNA]</scope>
    <source>
        <strain evidence="1">2C</strain>
    </source>
</reference>
<dbReference type="Gramene" id="KVI11661">
    <property type="protein sequence ID" value="KVI11661"/>
    <property type="gene ID" value="Ccrd_009914"/>
</dbReference>
<accession>A0A103YM61</accession>
<dbReference type="EMBL" id="LEKV01000060">
    <property type="protein sequence ID" value="KVI11661.1"/>
    <property type="molecule type" value="Genomic_DNA"/>
</dbReference>
<protein>
    <submittedName>
        <fullName evidence="1">Uncharacterized protein</fullName>
    </submittedName>
</protein>
<evidence type="ECO:0000313" key="2">
    <source>
        <dbReference type="Proteomes" id="UP000243975"/>
    </source>
</evidence>
<sequence>MKSIDSADSSSVYKSIEDATDRDVNIRYMPHATTFIFQFSIAYFKIYMPNKFLLSFLGFCSIQEYILITWKNLMTWLQEGGFTECNLIVVLISQRVQYRKVKEVGIYLVDCPTIARKIEVFFNLSFGLYNRDMGSAMADQ</sequence>
<dbReference type="Proteomes" id="UP000243975">
    <property type="component" value="Unassembled WGS sequence"/>
</dbReference>
<organism evidence="1 2">
    <name type="scientific">Cynara cardunculus var. scolymus</name>
    <name type="common">Globe artichoke</name>
    <name type="synonym">Cynara scolymus</name>
    <dbReference type="NCBI Taxonomy" id="59895"/>
    <lineage>
        <taxon>Eukaryota</taxon>
        <taxon>Viridiplantae</taxon>
        <taxon>Streptophyta</taxon>
        <taxon>Embryophyta</taxon>
        <taxon>Tracheophyta</taxon>
        <taxon>Spermatophyta</taxon>
        <taxon>Magnoliopsida</taxon>
        <taxon>eudicotyledons</taxon>
        <taxon>Gunneridae</taxon>
        <taxon>Pentapetalae</taxon>
        <taxon>asterids</taxon>
        <taxon>campanulids</taxon>
        <taxon>Asterales</taxon>
        <taxon>Asteraceae</taxon>
        <taxon>Carduoideae</taxon>
        <taxon>Cardueae</taxon>
        <taxon>Carduinae</taxon>
        <taxon>Cynara</taxon>
    </lineage>
</organism>
<dbReference type="AlphaFoldDB" id="A0A103YM61"/>
<proteinExistence type="predicted"/>
<gene>
    <name evidence="1" type="ORF">Ccrd_009914</name>
</gene>
<name>A0A103YM61_CYNCS</name>
<dbReference type="STRING" id="59895.A0A103YM61"/>